<evidence type="ECO:0000259" key="5">
    <source>
        <dbReference type="PROSITE" id="PS50975"/>
    </source>
</evidence>
<dbReference type="AlphaFoldDB" id="A0A6J5F1Y1"/>
<dbReference type="EMBL" id="CADIKH010000063">
    <property type="protein sequence ID" value="CAB3772818.1"/>
    <property type="molecule type" value="Genomic_DNA"/>
</dbReference>
<reference evidence="6 7" key="1">
    <citation type="submission" date="2020-04" db="EMBL/GenBank/DDBJ databases">
        <authorList>
            <person name="De Canck E."/>
        </authorList>
    </citation>
    <scope>NUCLEOTIDE SEQUENCE [LARGE SCALE GENOMIC DNA]</scope>
    <source>
        <strain evidence="6 7">LMG 29542</strain>
    </source>
</reference>
<evidence type="ECO:0000313" key="6">
    <source>
        <dbReference type="EMBL" id="CAB3772818.1"/>
    </source>
</evidence>
<dbReference type="SUPFAM" id="SSF56059">
    <property type="entry name" value="Glutathione synthetase ATP-binding domain-like"/>
    <property type="match status" value="1"/>
</dbReference>
<dbReference type="Pfam" id="PF13535">
    <property type="entry name" value="ATP-grasp_4"/>
    <property type="match status" value="1"/>
</dbReference>
<dbReference type="EC" id="6.3.2.47" evidence="6"/>
<keyword evidence="3 4" id="KW-0067">ATP-binding</keyword>
<dbReference type="PANTHER" id="PTHR43585:SF2">
    <property type="entry name" value="ATP-GRASP ENZYME FSQD"/>
    <property type="match status" value="1"/>
</dbReference>
<organism evidence="6 7">
    <name type="scientific">Paraburkholderia humisilvae</name>
    <dbReference type="NCBI Taxonomy" id="627669"/>
    <lineage>
        <taxon>Bacteria</taxon>
        <taxon>Pseudomonadati</taxon>
        <taxon>Pseudomonadota</taxon>
        <taxon>Betaproteobacteria</taxon>
        <taxon>Burkholderiales</taxon>
        <taxon>Burkholderiaceae</taxon>
        <taxon>Paraburkholderia</taxon>
    </lineage>
</organism>
<feature type="domain" description="ATP-grasp" evidence="5">
    <location>
        <begin position="117"/>
        <end position="316"/>
    </location>
</feature>
<dbReference type="GO" id="GO:0016874">
    <property type="term" value="F:ligase activity"/>
    <property type="evidence" value="ECO:0007669"/>
    <property type="project" value="UniProtKB-KW"/>
</dbReference>
<evidence type="ECO:0000256" key="3">
    <source>
        <dbReference type="ARBA" id="ARBA00022840"/>
    </source>
</evidence>
<evidence type="ECO:0000256" key="2">
    <source>
        <dbReference type="ARBA" id="ARBA00022741"/>
    </source>
</evidence>
<gene>
    <name evidence="6" type="primary">ddaF</name>
    <name evidence="6" type="ORF">LMG29542_06991</name>
</gene>
<proteinExistence type="predicted"/>
<dbReference type="RefSeq" id="WP_175232351.1">
    <property type="nucleotide sequence ID" value="NZ_CADIKH010000063.1"/>
</dbReference>
<evidence type="ECO:0000256" key="1">
    <source>
        <dbReference type="ARBA" id="ARBA00022598"/>
    </source>
</evidence>
<dbReference type="GO" id="GO:0046872">
    <property type="term" value="F:metal ion binding"/>
    <property type="evidence" value="ECO:0007669"/>
    <property type="project" value="InterPro"/>
</dbReference>
<keyword evidence="2 4" id="KW-0547">Nucleotide-binding</keyword>
<name>A0A6J5F1Y1_9BURK</name>
<accession>A0A6J5F1Y1</accession>
<dbReference type="InterPro" id="IPR052032">
    <property type="entry name" value="ATP-dep_AA_Ligase"/>
</dbReference>
<keyword evidence="1 6" id="KW-0436">Ligase</keyword>
<sequence length="463" mass="49519">MANANGKLILIVDGYSTGRELVRELNRRGAICIHLRSTPEIPTLAAASFDPGPYAVDLGYLGTVQQALTRIPSVRLDAVVAGSEWGVTFAESLALALGLPTNRPETLSARRDKFDMIQQLHAHRLHAARQAKIRSAADAHAWARRHDHWPVVVKPLLSAGSDGVVICHDHADIHRAVYAALFHDNLLGGFNDSLLIQSYLEGPQFIVNTVSQRGTHHVTDAWHVDYRIVRGGSMAMESMTLLDPDAPPSHALFDYTRRAISALGIENSPAHSELRITEQGPALIETGARLMGGMMDAPSYAVAGLPTQASRFADLLAAPRDPVGPGTYERRRHLAKVFFVFGDSGRVTSTQGLRKLASLPSFHAHYRPLAPGARVWRTSDSLFCGGVVYLVHDDPLQIRLDIAQFRAWEAARALYAVEAVEAAAPAGAGAGAGAAIAVSAHAGAGDRPCVADAALLAIPGGST</sequence>
<evidence type="ECO:0000313" key="7">
    <source>
        <dbReference type="Proteomes" id="UP000494363"/>
    </source>
</evidence>
<dbReference type="Proteomes" id="UP000494363">
    <property type="component" value="Unassembled WGS sequence"/>
</dbReference>
<dbReference type="NCBIfam" id="NF005543">
    <property type="entry name" value="PRK07206.1"/>
    <property type="match status" value="1"/>
</dbReference>
<keyword evidence="7" id="KW-1185">Reference proteome</keyword>
<dbReference type="GO" id="GO:0005524">
    <property type="term" value="F:ATP binding"/>
    <property type="evidence" value="ECO:0007669"/>
    <property type="project" value="UniProtKB-UniRule"/>
</dbReference>
<protein>
    <submittedName>
        <fullName evidence="6">Dapdiamide A synthase</fullName>
        <ecNumber evidence="6">6.3.2.47</ecNumber>
    </submittedName>
</protein>
<dbReference type="InterPro" id="IPR011761">
    <property type="entry name" value="ATP-grasp"/>
</dbReference>
<dbReference type="Gene3D" id="3.30.470.20">
    <property type="entry name" value="ATP-grasp fold, B domain"/>
    <property type="match status" value="1"/>
</dbReference>
<dbReference type="PROSITE" id="PS50975">
    <property type="entry name" value="ATP_GRASP"/>
    <property type="match status" value="1"/>
</dbReference>
<dbReference type="PANTHER" id="PTHR43585">
    <property type="entry name" value="FUMIPYRROLE BIOSYNTHESIS PROTEIN C"/>
    <property type="match status" value="1"/>
</dbReference>
<evidence type="ECO:0000256" key="4">
    <source>
        <dbReference type="PROSITE-ProRule" id="PRU00409"/>
    </source>
</evidence>